<sequence length="367" mass="39998">MTFRKLLLIAALTTSHLLTFAQKHKLIIGTYTNKGNSEGMYVYDFDSKTADTKPLSVIKNVSNPSYLTLSKNNDFLYSVYEDGTNSAASAFKFDVQTGTATFLNKEATKGANPCFILMDGKNVITANYTGGSISVFGIKSNGSLTNIKQNLQHTGSGPDRRQASAHVHQVLFSPDKKYVIANDLGEDKIYIYHYDANAPQPLTVKTSVITNAGSGPRHLVFSPNGKFAYLAHEFNGKISAYSYKDGNLTLLQEAETVAKDFKGNIDAADIHISADGKFLYESNRGDANTIGVFAIAKNGQLSPVETVSTLGKGPRNFSLDPSGKFLLVAHQYTNDVVIFNRNMKTGKLTDSKKRIEVGTPVCLVFSK</sequence>
<keyword evidence="3" id="KW-0732">Signal</keyword>
<reference evidence="4 5" key="1">
    <citation type="submission" date="2024-12" db="EMBL/GenBank/DDBJ databases">
        <authorList>
            <person name="Hu S."/>
        </authorList>
    </citation>
    <scope>NUCLEOTIDE SEQUENCE [LARGE SCALE GENOMIC DNA]</scope>
    <source>
        <strain evidence="4 5">P-25</strain>
    </source>
</reference>
<dbReference type="InterPro" id="IPR015943">
    <property type="entry name" value="WD40/YVTN_repeat-like_dom_sf"/>
</dbReference>
<dbReference type="InterPro" id="IPR011048">
    <property type="entry name" value="Haem_d1_sf"/>
</dbReference>
<evidence type="ECO:0000256" key="1">
    <source>
        <dbReference type="ARBA" id="ARBA00005564"/>
    </source>
</evidence>
<dbReference type="Proteomes" id="UP001517367">
    <property type="component" value="Unassembled WGS sequence"/>
</dbReference>
<comment type="similarity">
    <text evidence="1">Belongs to the cycloisomerase 2 family.</text>
</comment>
<feature type="signal peptide" evidence="3">
    <location>
        <begin position="1"/>
        <end position="21"/>
    </location>
</feature>
<dbReference type="SUPFAM" id="SSF51004">
    <property type="entry name" value="C-terminal (heme d1) domain of cytochrome cd1-nitrite reductase"/>
    <property type="match status" value="1"/>
</dbReference>
<evidence type="ECO:0000313" key="5">
    <source>
        <dbReference type="Proteomes" id="UP001517367"/>
    </source>
</evidence>
<dbReference type="Pfam" id="PF10282">
    <property type="entry name" value="Lactonase"/>
    <property type="match status" value="1"/>
</dbReference>
<accession>A0ABW9JFJ6</accession>
<dbReference type="PANTHER" id="PTHR30344:SF1">
    <property type="entry name" value="6-PHOSPHOGLUCONOLACTONASE"/>
    <property type="match status" value="1"/>
</dbReference>
<name>A0ABW9JFJ6_9SPHI</name>
<protein>
    <submittedName>
        <fullName evidence="4">Lactonase family protein</fullName>
    </submittedName>
</protein>
<evidence type="ECO:0000256" key="3">
    <source>
        <dbReference type="SAM" id="SignalP"/>
    </source>
</evidence>
<comment type="caution">
    <text evidence="4">The sequence shown here is derived from an EMBL/GenBank/DDBJ whole genome shotgun (WGS) entry which is preliminary data.</text>
</comment>
<dbReference type="Gene3D" id="2.130.10.10">
    <property type="entry name" value="YVTN repeat-like/Quinoprotein amine dehydrogenase"/>
    <property type="match status" value="1"/>
</dbReference>
<keyword evidence="5" id="KW-1185">Reference proteome</keyword>
<dbReference type="InterPro" id="IPR019405">
    <property type="entry name" value="Lactonase_7-beta_prop"/>
</dbReference>
<dbReference type="InterPro" id="IPR050282">
    <property type="entry name" value="Cycloisomerase_2"/>
</dbReference>
<dbReference type="EMBL" id="SRMP02000005">
    <property type="protein sequence ID" value="MFN0290751.1"/>
    <property type="molecule type" value="Genomic_DNA"/>
</dbReference>
<organism evidence="4 5">
    <name type="scientific">Pedobacter helvus</name>
    <dbReference type="NCBI Taxonomy" id="2563444"/>
    <lineage>
        <taxon>Bacteria</taxon>
        <taxon>Pseudomonadati</taxon>
        <taxon>Bacteroidota</taxon>
        <taxon>Sphingobacteriia</taxon>
        <taxon>Sphingobacteriales</taxon>
        <taxon>Sphingobacteriaceae</taxon>
        <taxon>Pedobacter</taxon>
    </lineage>
</organism>
<evidence type="ECO:0000256" key="2">
    <source>
        <dbReference type="ARBA" id="ARBA00022526"/>
    </source>
</evidence>
<proteinExistence type="inferred from homology"/>
<keyword evidence="2" id="KW-0313">Glucose metabolism</keyword>
<feature type="chain" id="PRO_5045931623" evidence="3">
    <location>
        <begin position="22"/>
        <end position="367"/>
    </location>
</feature>
<dbReference type="PANTHER" id="PTHR30344">
    <property type="entry name" value="6-PHOSPHOGLUCONOLACTONASE-RELATED"/>
    <property type="match status" value="1"/>
</dbReference>
<keyword evidence="2" id="KW-0119">Carbohydrate metabolism</keyword>
<dbReference type="RefSeq" id="WP_138729971.1">
    <property type="nucleotide sequence ID" value="NZ_SRMP02000005.1"/>
</dbReference>
<evidence type="ECO:0000313" key="4">
    <source>
        <dbReference type="EMBL" id="MFN0290751.1"/>
    </source>
</evidence>
<gene>
    <name evidence="4" type="ORF">E5L68_005080</name>
</gene>